<feature type="compositionally biased region" description="Basic residues" evidence="1">
    <location>
        <begin position="259"/>
        <end position="268"/>
    </location>
</feature>
<proteinExistence type="predicted"/>
<dbReference type="EMBL" id="KQ965732">
    <property type="protein sequence ID" value="KXS21967.1"/>
    <property type="molecule type" value="Genomic_DNA"/>
</dbReference>
<evidence type="ECO:0000313" key="3">
    <source>
        <dbReference type="Proteomes" id="UP000070544"/>
    </source>
</evidence>
<feature type="region of interest" description="Disordered" evidence="1">
    <location>
        <begin position="240"/>
        <end position="289"/>
    </location>
</feature>
<dbReference type="Proteomes" id="UP000070544">
    <property type="component" value="Unassembled WGS sequence"/>
</dbReference>
<feature type="compositionally biased region" description="Basic and acidic residues" evidence="1">
    <location>
        <begin position="240"/>
        <end position="250"/>
    </location>
</feature>
<sequence>MQGSPRPEMIGSSPILVPQFLPSDVRASQPGGHQSPRSPGRRTRSTTEVNGIAHVTQKSGSSSSNIEVELPNGGSTPRDEANPFATKAILRGGRKANTAEDGAISWPKAVSDFREAALRVGDKTAEVHIVEAVRERIRGLDRLDKQARLLAVAKLSYKKEEDGAQQEQEQPIGGVSGAALLDIWSHFGQAGEIRRAVDELEKKESEVKVQYGFGLAQLGVLEGISGADGKTLTLRPAHVGIKDHRDEHPPVAKQGPAPKRQRKGPHHAPKTDKVPRARPTGRGGLAKGPVIAERSWTAILGNVHPRGRGGGLGVKRAAGGRFASVGESSVVCDGQGQDPEGQDVEYEDGGAGADDTRLTPQQERDGDEQSQGGGGGGSAGERKRGAGGESSGGSKRAKAVKE</sequence>
<gene>
    <name evidence="2" type="ORF">M427DRAFT_494399</name>
</gene>
<dbReference type="AlphaFoldDB" id="A0A139AZ26"/>
<reference evidence="2 3" key="1">
    <citation type="journal article" date="2015" name="Genome Biol. Evol.">
        <title>Phylogenomic analyses indicate that early fungi evolved digesting cell walls of algal ancestors of land plants.</title>
        <authorList>
            <person name="Chang Y."/>
            <person name="Wang S."/>
            <person name="Sekimoto S."/>
            <person name="Aerts A.L."/>
            <person name="Choi C."/>
            <person name="Clum A."/>
            <person name="LaButti K.M."/>
            <person name="Lindquist E.A."/>
            <person name="Yee Ngan C."/>
            <person name="Ohm R.A."/>
            <person name="Salamov A.A."/>
            <person name="Grigoriev I.V."/>
            <person name="Spatafora J.W."/>
            <person name="Berbee M.L."/>
        </authorList>
    </citation>
    <scope>NUCLEOTIDE SEQUENCE [LARGE SCALE GENOMIC DNA]</scope>
    <source>
        <strain evidence="2 3">JEL478</strain>
    </source>
</reference>
<name>A0A139AZ26_GONPJ</name>
<accession>A0A139AZ26</accession>
<protein>
    <submittedName>
        <fullName evidence="2">Uncharacterized protein</fullName>
    </submittedName>
</protein>
<feature type="region of interest" description="Disordered" evidence="1">
    <location>
        <begin position="327"/>
        <end position="402"/>
    </location>
</feature>
<evidence type="ECO:0000256" key="1">
    <source>
        <dbReference type="SAM" id="MobiDB-lite"/>
    </source>
</evidence>
<keyword evidence="3" id="KW-1185">Reference proteome</keyword>
<organism evidence="2 3">
    <name type="scientific">Gonapodya prolifera (strain JEL478)</name>
    <name type="common">Monoblepharis prolifera</name>
    <dbReference type="NCBI Taxonomy" id="1344416"/>
    <lineage>
        <taxon>Eukaryota</taxon>
        <taxon>Fungi</taxon>
        <taxon>Fungi incertae sedis</taxon>
        <taxon>Chytridiomycota</taxon>
        <taxon>Chytridiomycota incertae sedis</taxon>
        <taxon>Monoblepharidomycetes</taxon>
        <taxon>Monoblepharidales</taxon>
        <taxon>Gonapodyaceae</taxon>
        <taxon>Gonapodya</taxon>
    </lineage>
</organism>
<evidence type="ECO:0000313" key="2">
    <source>
        <dbReference type="EMBL" id="KXS21967.1"/>
    </source>
</evidence>
<feature type="region of interest" description="Disordered" evidence="1">
    <location>
        <begin position="1"/>
        <end position="83"/>
    </location>
</feature>
<feature type="compositionally biased region" description="Polar residues" evidence="1">
    <location>
        <begin position="56"/>
        <end position="66"/>
    </location>
</feature>